<dbReference type="SUPFAM" id="SSF103473">
    <property type="entry name" value="MFS general substrate transporter"/>
    <property type="match status" value="1"/>
</dbReference>
<dbReference type="PROSITE" id="PS50850">
    <property type="entry name" value="MFS"/>
    <property type="match status" value="1"/>
</dbReference>
<keyword evidence="8" id="KW-1185">Reference proteome</keyword>
<feature type="domain" description="Major facilitator superfamily (MFS) profile" evidence="6">
    <location>
        <begin position="208"/>
        <end position="401"/>
    </location>
</feature>
<evidence type="ECO:0000256" key="2">
    <source>
        <dbReference type="ARBA" id="ARBA00022692"/>
    </source>
</evidence>
<evidence type="ECO:0000256" key="3">
    <source>
        <dbReference type="ARBA" id="ARBA00022989"/>
    </source>
</evidence>
<feature type="transmembrane region" description="Helical" evidence="5">
    <location>
        <begin position="12"/>
        <end position="37"/>
    </location>
</feature>
<feature type="transmembrane region" description="Helical" evidence="5">
    <location>
        <begin position="300"/>
        <end position="320"/>
    </location>
</feature>
<feature type="transmembrane region" description="Helical" evidence="5">
    <location>
        <begin position="43"/>
        <end position="65"/>
    </location>
</feature>
<gene>
    <name evidence="7" type="ORF">NQU55_07295</name>
</gene>
<dbReference type="InterPro" id="IPR011701">
    <property type="entry name" value="MFS"/>
</dbReference>
<dbReference type="Gene3D" id="1.20.1250.20">
    <property type="entry name" value="MFS general substrate transporter like domains"/>
    <property type="match status" value="1"/>
</dbReference>
<feature type="transmembrane region" description="Helical" evidence="5">
    <location>
        <begin position="332"/>
        <end position="355"/>
    </location>
</feature>
<keyword evidence="4 5" id="KW-0472">Membrane</keyword>
<dbReference type="Proteomes" id="UP001142374">
    <property type="component" value="Unassembled WGS sequence"/>
</dbReference>
<evidence type="ECO:0000256" key="1">
    <source>
        <dbReference type="ARBA" id="ARBA00004651"/>
    </source>
</evidence>
<dbReference type="AlphaFoldDB" id="A0A9X2LEG6"/>
<dbReference type="GO" id="GO:0022857">
    <property type="term" value="F:transmembrane transporter activity"/>
    <property type="evidence" value="ECO:0007669"/>
    <property type="project" value="InterPro"/>
</dbReference>
<feature type="transmembrane region" description="Helical" evidence="5">
    <location>
        <begin position="246"/>
        <end position="264"/>
    </location>
</feature>
<evidence type="ECO:0000256" key="4">
    <source>
        <dbReference type="ARBA" id="ARBA00023136"/>
    </source>
</evidence>
<reference evidence="7" key="1">
    <citation type="submission" date="2022-06" db="EMBL/GenBank/DDBJ databases">
        <title>WGS of actinobacteria.</title>
        <authorList>
            <person name="Thawai C."/>
        </authorList>
    </citation>
    <scope>NUCLEOTIDE SEQUENCE</scope>
    <source>
        <strain evidence="7">AA8</strain>
    </source>
</reference>
<dbReference type="EMBL" id="JANIID010000004">
    <property type="protein sequence ID" value="MCQ8769586.1"/>
    <property type="molecule type" value="Genomic_DNA"/>
</dbReference>
<keyword evidence="3 5" id="KW-1133">Transmembrane helix</keyword>
<accession>A0A9X2LEG6</accession>
<dbReference type="PANTHER" id="PTHR23542">
    <property type="match status" value="1"/>
</dbReference>
<dbReference type="PANTHER" id="PTHR23542:SF1">
    <property type="entry name" value="MAJOR FACILITATOR SUPERFAMILY (MFS) PROFILE DOMAIN-CONTAINING PROTEIN"/>
    <property type="match status" value="1"/>
</dbReference>
<evidence type="ECO:0000259" key="6">
    <source>
        <dbReference type="PROSITE" id="PS50850"/>
    </source>
</evidence>
<feature type="transmembrane region" description="Helical" evidence="5">
    <location>
        <begin position="361"/>
        <end position="380"/>
    </location>
</feature>
<dbReference type="RefSeq" id="WP_168094029.1">
    <property type="nucleotide sequence ID" value="NZ_JAATER010000202.1"/>
</dbReference>
<protein>
    <submittedName>
        <fullName evidence="7">MFS transporter</fullName>
    </submittedName>
</protein>
<dbReference type="InterPro" id="IPR036259">
    <property type="entry name" value="MFS_trans_sf"/>
</dbReference>
<feature type="transmembrane region" description="Helical" evidence="5">
    <location>
        <begin position="166"/>
        <end position="188"/>
    </location>
</feature>
<evidence type="ECO:0000256" key="5">
    <source>
        <dbReference type="SAM" id="Phobius"/>
    </source>
</evidence>
<feature type="transmembrane region" description="Helical" evidence="5">
    <location>
        <begin position="209"/>
        <end position="234"/>
    </location>
</feature>
<sequence length="401" mass="39681">MSYADLLRGPHVTRLLLGTLVGRLPSAMASVAVPLALRQAGASYGFVGVAVGVFAIASAIGGPLLGRLVDRAGQPLVLLPTALVAAVGFAVVAIAPGSRTAVLAGVALAGAATPPLEPCLRALWPDIVAPGKLEAAYALDSASQELVFVGGPLVVAGGVAVASPSAALWAGALLGIAGVLVVATAPPARVWKAPARSGDWLGPLRSRGLVVLLTGLTGAGVAIGTLNVLVVHYAEDHALPGGAPTLLALNALGALIGGLAYGAVRHWRIAPPRRTLLLMLGLTAGYGLLCLLPAPPLMAGLMILTGLFLAPVLTVVFVLVGELAPAGTVTEAFAWLVTLMTAGVALGSAVVGTVLETAGPTWAASCGVAGLAVGALVILAGQAHLVPAAREETAEAPARAV</sequence>
<keyword evidence="2 5" id="KW-0812">Transmembrane</keyword>
<dbReference type="GO" id="GO:0005886">
    <property type="term" value="C:plasma membrane"/>
    <property type="evidence" value="ECO:0007669"/>
    <property type="project" value="UniProtKB-SubCell"/>
</dbReference>
<feature type="transmembrane region" description="Helical" evidence="5">
    <location>
        <begin position="77"/>
        <end position="95"/>
    </location>
</feature>
<dbReference type="Pfam" id="PF07690">
    <property type="entry name" value="MFS_1"/>
    <property type="match status" value="1"/>
</dbReference>
<dbReference type="InterPro" id="IPR020846">
    <property type="entry name" value="MFS_dom"/>
</dbReference>
<organism evidence="7 8">
    <name type="scientific">Streptomyces telluris</name>
    <dbReference type="NCBI Taxonomy" id="2720021"/>
    <lineage>
        <taxon>Bacteria</taxon>
        <taxon>Bacillati</taxon>
        <taxon>Actinomycetota</taxon>
        <taxon>Actinomycetes</taxon>
        <taxon>Kitasatosporales</taxon>
        <taxon>Streptomycetaceae</taxon>
        <taxon>Streptomyces</taxon>
    </lineage>
</organism>
<evidence type="ECO:0000313" key="7">
    <source>
        <dbReference type="EMBL" id="MCQ8769586.1"/>
    </source>
</evidence>
<name>A0A9X2LEG6_9ACTN</name>
<proteinExistence type="predicted"/>
<comment type="caution">
    <text evidence="7">The sequence shown here is derived from an EMBL/GenBank/DDBJ whole genome shotgun (WGS) entry which is preliminary data.</text>
</comment>
<feature type="transmembrane region" description="Helical" evidence="5">
    <location>
        <begin position="276"/>
        <end position="294"/>
    </location>
</feature>
<evidence type="ECO:0000313" key="8">
    <source>
        <dbReference type="Proteomes" id="UP001142374"/>
    </source>
</evidence>
<comment type="subcellular location">
    <subcellularLocation>
        <location evidence="1">Cell membrane</location>
        <topology evidence="1">Multi-pass membrane protein</topology>
    </subcellularLocation>
</comment>